<evidence type="ECO:0000256" key="3">
    <source>
        <dbReference type="ARBA" id="ARBA00023284"/>
    </source>
</evidence>
<keyword evidence="4" id="KW-0175">Coiled coil</keyword>
<comment type="caution">
    <text evidence="7">The sequence shown here is derived from an EMBL/GenBank/DDBJ whole genome shotgun (WGS) entry which is preliminary data.</text>
</comment>
<dbReference type="Gene3D" id="3.40.30.10">
    <property type="entry name" value="Glutaredoxin"/>
    <property type="match status" value="1"/>
</dbReference>
<evidence type="ECO:0000313" key="7">
    <source>
        <dbReference type="EMBL" id="MET6999505.1"/>
    </source>
</evidence>
<dbReference type="InterPro" id="IPR011990">
    <property type="entry name" value="TPR-like_helical_dom_sf"/>
</dbReference>
<evidence type="ECO:0000313" key="8">
    <source>
        <dbReference type="Proteomes" id="UP001549749"/>
    </source>
</evidence>
<dbReference type="PANTHER" id="PTHR42852">
    <property type="entry name" value="THIOL:DISULFIDE INTERCHANGE PROTEIN DSBE"/>
    <property type="match status" value="1"/>
</dbReference>
<evidence type="ECO:0000256" key="2">
    <source>
        <dbReference type="ARBA" id="ARBA00022748"/>
    </source>
</evidence>
<dbReference type="Proteomes" id="UP001549749">
    <property type="component" value="Unassembled WGS sequence"/>
</dbReference>
<keyword evidence="2" id="KW-0201">Cytochrome c-type biogenesis</keyword>
<name>A0ABV2TA36_9BACT</name>
<dbReference type="PROSITE" id="PS51352">
    <property type="entry name" value="THIOREDOXIN_2"/>
    <property type="match status" value="1"/>
</dbReference>
<dbReference type="InterPro" id="IPR013740">
    <property type="entry name" value="Redoxin"/>
</dbReference>
<comment type="subcellular location">
    <subcellularLocation>
        <location evidence="1">Cell envelope</location>
    </subcellularLocation>
</comment>
<dbReference type="InterPro" id="IPR050553">
    <property type="entry name" value="Thioredoxin_ResA/DsbE_sf"/>
</dbReference>
<evidence type="ECO:0000259" key="6">
    <source>
        <dbReference type="PROSITE" id="PS51352"/>
    </source>
</evidence>
<dbReference type="CDD" id="cd02966">
    <property type="entry name" value="TlpA_like_family"/>
    <property type="match status" value="1"/>
</dbReference>
<proteinExistence type="predicted"/>
<dbReference type="InterPro" id="IPR036249">
    <property type="entry name" value="Thioredoxin-like_sf"/>
</dbReference>
<evidence type="ECO:0000256" key="5">
    <source>
        <dbReference type="SAM" id="SignalP"/>
    </source>
</evidence>
<dbReference type="SUPFAM" id="SSF52833">
    <property type="entry name" value="Thioredoxin-like"/>
    <property type="match status" value="1"/>
</dbReference>
<reference evidence="7 8" key="1">
    <citation type="submission" date="2024-06" db="EMBL/GenBank/DDBJ databases">
        <title>Chitinophaga defluvii sp. nov., isolated from municipal sewage.</title>
        <authorList>
            <person name="Zhang L."/>
        </authorList>
    </citation>
    <scope>NUCLEOTIDE SEQUENCE [LARGE SCALE GENOMIC DNA]</scope>
    <source>
        <strain evidence="7 8">H8</strain>
    </source>
</reference>
<evidence type="ECO:0000256" key="1">
    <source>
        <dbReference type="ARBA" id="ARBA00004196"/>
    </source>
</evidence>
<feature type="domain" description="Thioredoxin" evidence="6">
    <location>
        <begin position="488"/>
        <end position="633"/>
    </location>
</feature>
<keyword evidence="3" id="KW-0676">Redox-active center</keyword>
<organism evidence="7 8">
    <name type="scientific">Chitinophaga defluvii</name>
    <dbReference type="NCBI Taxonomy" id="3163343"/>
    <lineage>
        <taxon>Bacteria</taxon>
        <taxon>Pseudomonadati</taxon>
        <taxon>Bacteroidota</taxon>
        <taxon>Chitinophagia</taxon>
        <taxon>Chitinophagales</taxon>
        <taxon>Chitinophagaceae</taxon>
        <taxon>Chitinophaga</taxon>
    </lineage>
</organism>
<dbReference type="InterPro" id="IPR017937">
    <property type="entry name" value="Thioredoxin_CS"/>
</dbReference>
<gene>
    <name evidence="7" type="ORF">ABR189_19110</name>
</gene>
<dbReference type="Gene3D" id="1.25.40.10">
    <property type="entry name" value="Tetratricopeptide repeat domain"/>
    <property type="match status" value="1"/>
</dbReference>
<sequence length="635" mass="71726">MKKLLLSILFLLAVTVAWAQQVVTIQPQFPERGQQVTITYHPDAPGAKIPADVPAVKLVFSHSNLYELPYVINMEKHGKNWVTTFTLARYAMFASFTFQSGDIIDQPAAKQHYELVIYKNKVPVKNTYLYKGYSLGAQLGKSDSLLIKQQEMFAKELALYPDNYEARVRWLSSKISLAKGKDKDKFRAQAQEVIARKFRENPTEMGNLNLVTMGYLIIGENSRLDSIRKVVVATYPHSGLAKELLTDQLAKVNDEEKKVALLEKELQQENGENSKAYTGMHQLLFEHYVVAKNKDKALYHARKMAAEKTPYTPGTWEDIATQLADNNLALDSALEYANRALQVADSFPVGVVRFFPEYGYIPGYVTDSARQAALRKTKGNLLSLIATICQKQGKQQEGVRTMEEALSISEDKTTLQRAGQFYAAIGAPEKAYQAYWKILLEEPADTAALQALKQNYIAWKGAAAGFEEQQAAIRQVWKEKMTPVLNKSRINKKAPSLAAIVDMDGKPLPAGMLDNKIIVIDFWATWCVPCMEEMPYLQRVYDQYKNNPDVVFMVINSGARNTLENAQQWSGRKKYTFPVYYNTDKEVGEKFGFNIIPATYVIDARNNLQFKSIGFEGPNIEARLGLQIELLLKEK</sequence>
<dbReference type="PROSITE" id="PS00194">
    <property type="entry name" value="THIOREDOXIN_1"/>
    <property type="match status" value="1"/>
</dbReference>
<accession>A0ABV2TA36</accession>
<feature type="chain" id="PRO_5046514571" evidence="5">
    <location>
        <begin position="20"/>
        <end position="635"/>
    </location>
</feature>
<keyword evidence="5" id="KW-0732">Signal</keyword>
<dbReference type="EMBL" id="JBEXAC010000002">
    <property type="protein sequence ID" value="MET6999505.1"/>
    <property type="molecule type" value="Genomic_DNA"/>
</dbReference>
<dbReference type="PANTHER" id="PTHR42852:SF13">
    <property type="entry name" value="PROTEIN DIPZ"/>
    <property type="match status" value="1"/>
</dbReference>
<dbReference type="SUPFAM" id="SSF48452">
    <property type="entry name" value="TPR-like"/>
    <property type="match status" value="1"/>
</dbReference>
<dbReference type="InterPro" id="IPR013766">
    <property type="entry name" value="Thioredoxin_domain"/>
</dbReference>
<evidence type="ECO:0000256" key="4">
    <source>
        <dbReference type="SAM" id="Coils"/>
    </source>
</evidence>
<dbReference type="Pfam" id="PF08534">
    <property type="entry name" value="Redoxin"/>
    <property type="match status" value="1"/>
</dbReference>
<keyword evidence="8" id="KW-1185">Reference proteome</keyword>
<feature type="signal peptide" evidence="5">
    <location>
        <begin position="1"/>
        <end position="19"/>
    </location>
</feature>
<dbReference type="RefSeq" id="WP_354662069.1">
    <property type="nucleotide sequence ID" value="NZ_JBEXAC010000002.1"/>
</dbReference>
<feature type="coiled-coil region" evidence="4">
    <location>
        <begin position="245"/>
        <end position="272"/>
    </location>
</feature>
<protein>
    <submittedName>
        <fullName evidence="7">Redoxin family protein</fullName>
    </submittedName>
</protein>